<dbReference type="InterPro" id="IPR000399">
    <property type="entry name" value="TPP-bd_CS"/>
</dbReference>
<comment type="similarity">
    <text evidence="2 4">Belongs to the TPP enzyme family.</text>
</comment>
<dbReference type="Proteomes" id="UP000178082">
    <property type="component" value="Unassembled WGS sequence"/>
</dbReference>
<proteinExistence type="inferred from homology"/>
<feature type="domain" description="Thiamine pyrophosphate enzyme N-terminal TPP-binding" evidence="7">
    <location>
        <begin position="1"/>
        <end position="118"/>
    </location>
</feature>
<dbReference type="PROSITE" id="PS00187">
    <property type="entry name" value="TPP_ENZYMES"/>
    <property type="match status" value="1"/>
</dbReference>
<comment type="caution">
    <text evidence="8">The sequence shown here is derived from an EMBL/GenBank/DDBJ whole genome shotgun (WGS) entry which is preliminary data.</text>
</comment>
<dbReference type="GO" id="GO:0050660">
    <property type="term" value="F:flavin adenine dinucleotide binding"/>
    <property type="evidence" value="ECO:0007669"/>
    <property type="project" value="TreeGrafter"/>
</dbReference>
<dbReference type="GO" id="GO:0005948">
    <property type="term" value="C:acetolactate synthase complex"/>
    <property type="evidence" value="ECO:0007669"/>
    <property type="project" value="TreeGrafter"/>
</dbReference>
<dbReference type="PANTHER" id="PTHR18968:SF13">
    <property type="entry name" value="ACETOLACTATE SYNTHASE CATALYTIC SUBUNIT, MITOCHONDRIAL"/>
    <property type="match status" value="1"/>
</dbReference>
<dbReference type="InterPro" id="IPR012001">
    <property type="entry name" value="Thiamin_PyroP_enz_TPP-bd_dom"/>
</dbReference>
<dbReference type="CDD" id="cd07035">
    <property type="entry name" value="TPP_PYR_POX_like"/>
    <property type="match status" value="1"/>
</dbReference>
<name>A0A1F7SG93_9BACT</name>
<dbReference type="PANTHER" id="PTHR18968">
    <property type="entry name" value="THIAMINE PYROPHOSPHATE ENZYMES"/>
    <property type="match status" value="1"/>
</dbReference>
<evidence type="ECO:0000259" key="5">
    <source>
        <dbReference type="Pfam" id="PF00205"/>
    </source>
</evidence>
<evidence type="ECO:0000313" key="9">
    <source>
        <dbReference type="Proteomes" id="UP000178082"/>
    </source>
</evidence>
<evidence type="ECO:0000256" key="4">
    <source>
        <dbReference type="RuleBase" id="RU362132"/>
    </source>
</evidence>
<evidence type="ECO:0000256" key="2">
    <source>
        <dbReference type="ARBA" id="ARBA00007812"/>
    </source>
</evidence>
<dbReference type="GO" id="GO:0003984">
    <property type="term" value="F:acetolactate synthase activity"/>
    <property type="evidence" value="ECO:0007669"/>
    <property type="project" value="TreeGrafter"/>
</dbReference>
<feature type="domain" description="Thiamine pyrophosphate enzyme TPP-binding" evidence="6">
    <location>
        <begin position="398"/>
        <end position="533"/>
    </location>
</feature>
<dbReference type="InterPro" id="IPR011766">
    <property type="entry name" value="TPP_enzyme_TPP-bd"/>
</dbReference>
<evidence type="ECO:0000259" key="7">
    <source>
        <dbReference type="Pfam" id="PF02776"/>
    </source>
</evidence>
<evidence type="ECO:0000313" key="8">
    <source>
        <dbReference type="EMBL" id="OGL52779.1"/>
    </source>
</evidence>
<dbReference type="GO" id="GO:0000287">
    <property type="term" value="F:magnesium ion binding"/>
    <property type="evidence" value="ECO:0007669"/>
    <property type="project" value="InterPro"/>
</dbReference>
<dbReference type="Pfam" id="PF00205">
    <property type="entry name" value="TPP_enzyme_M"/>
    <property type="match status" value="1"/>
</dbReference>
<dbReference type="GO" id="GO:0009099">
    <property type="term" value="P:L-valine biosynthetic process"/>
    <property type="evidence" value="ECO:0007669"/>
    <property type="project" value="TreeGrafter"/>
</dbReference>
<dbReference type="AlphaFoldDB" id="A0A1F7SG93"/>
<keyword evidence="3 4" id="KW-0786">Thiamine pyrophosphate</keyword>
<evidence type="ECO:0000256" key="1">
    <source>
        <dbReference type="ARBA" id="ARBA00001964"/>
    </source>
</evidence>
<dbReference type="EMBL" id="MGDI01000029">
    <property type="protein sequence ID" value="OGL52779.1"/>
    <property type="molecule type" value="Genomic_DNA"/>
</dbReference>
<dbReference type="Pfam" id="PF02776">
    <property type="entry name" value="TPP_enzyme_N"/>
    <property type="match status" value="1"/>
</dbReference>
<sequence>MNISEAIVNTLISEKIDTIFGLPGSQIIPVYGAIINNSSSIKHILLRHEQGAGFAAMGYALTTNKPGVVMVMPGPGVTNLVSAIAEAYYQSVPMVIITADHPRKNLGSEAFHELDSFTMLKPVTKLILNPQKAVEVIPAIQKAILYSKDGKPGPVYINIPAHLLKEEIKAGNISQKPVVRNRKPKVDKVKLRKVAELLEKSKSPIIFAGSGVLRAEATSELQKLAEKLQIPVMTTLGGKGAIPESHPLSIASPSFDFSFEYLTEADLALVIGARLNPVNTKMETLNLPKTIVRVDASPEKKSKYKVTLNIKSDCREFLAELLKEIDKKKIVPKKNRIMEKFSSALIDYRNYYEQASKSDNGLISPPALFKKLSEILRGKDFIFLSDSVWIPSTYLFPKILKPYSFACIRSFGCLGFAFPAGIGAAVANPQKKIISLSGDGAFLFNCQEIASCTDYSLKNLYQIIMVNDGYGSIKELEKNMLQGKSTAVDWKPIDFLKLAEGFGAKGFLIRNENELEDILFKALRENGPSVIAVRVKNMPTLRKDVMQKLLKKAI</sequence>
<evidence type="ECO:0008006" key="10">
    <source>
        <dbReference type="Google" id="ProtNLM"/>
    </source>
</evidence>
<dbReference type="InterPro" id="IPR012000">
    <property type="entry name" value="Thiamin_PyroP_enz_cen_dom"/>
</dbReference>
<gene>
    <name evidence="8" type="ORF">A3G31_00055</name>
</gene>
<dbReference type="InterPro" id="IPR045229">
    <property type="entry name" value="TPP_enz"/>
</dbReference>
<dbReference type="GO" id="GO:0030976">
    <property type="term" value="F:thiamine pyrophosphate binding"/>
    <property type="evidence" value="ECO:0007669"/>
    <property type="project" value="InterPro"/>
</dbReference>
<dbReference type="InterPro" id="IPR029035">
    <property type="entry name" value="DHS-like_NAD/FAD-binding_dom"/>
</dbReference>
<dbReference type="Gene3D" id="3.40.50.970">
    <property type="match status" value="2"/>
</dbReference>
<dbReference type="InterPro" id="IPR029061">
    <property type="entry name" value="THDP-binding"/>
</dbReference>
<evidence type="ECO:0000256" key="3">
    <source>
        <dbReference type="ARBA" id="ARBA00023052"/>
    </source>
</evidence>
<dbReference type="SUPFAM" id="SSF52518">
    <property type="entry name" value="Thiamin diphosphate-binding fold (THDP-binding)"/>
    <property type="match status" value="2"/>
</dbReference>
<comment type="cofactor">
    <cofactor evidence="1">
        <name>thiamine diphosphate</name>
        <dbReference type="ChEBI" id="CHEBI:58937"/>
    </cofactor>
</comment>
<dbReference type="Gene3D" id="3.40.50.1220">
    <property type="entry name" value="TPP-binding domain"/>
    <property type="match status" value="1"/>
</dbReference>
<organism evidence="8 9">
    <name type="scientific">Candidatus Schekmanbacteria bacterium RIFCSPLOWO2_12_FULL_38_15</name>
    <dbReference type="NCBI Taxonomy" id="1817883"/>
    <lineage>
        <taxon>Bacteria</taxon>
        <taxon>Candidatus Schekmaniibacteriota</taxon>
    </lineage>
</organism>
<dbReference type="FunFam" id="3.40.50.970:FF:000007">
    <property type="entry name" value="Acetolactate synthase"/>
    <property type="match status" value="1"/>
</dbReference>
<feature type="domain" description="Thiamine pyrophosphate enzyme central" evidence="5">
    <location>
        <begin position="191"/>
        <end position="321"/>
    </location>
</feature>
<dbReference type="STRING" id="1817883.A3G31_00055"/>
<dbReference type="CDD" id="cd00568">
    <property type="entry name" value="TPP_enzymes"/>
    <property type="match status" value="1"/>
</dbReference>
<accession>A0A1F7SG93</accession>
<dbReference type="GO" id="GO:0009097">
    <property type="term" value="P:isoleucine biosynthetic process"/>
    <property type="evidence" value="ECO:0007669"/>
    <property type="project" value="TreeGrafter"/>
</dbReference>
<evidence type="ECO:0000259" key="6">
    <source>
        <dbReference type="Pfam" id="PF02775"/>
    </source>
</evidence>
<dbReference type="Pfam" id="PF02775">
    <property type="entry name" value="TPP_enzyme_C"/>
    <property type="match status" value="1"/>
</dbReference>
<reference evidence="8 9" key="1">
    <citation type="journal article" date="2016" name="Nat. Commun.">
        <title>Thousands of microbial genomes shed light on interconnected biogeochemical processes in an aquifer system.</title>
        <authorList>
            <person name="Anantharaman K."/>
            <person name="Brown C.T."/>
            <person name="Hug L.A."/>
            <person name="Sharon I."/>
            <person name="Castelle C.J."/>
            <person name="Probst A.J."/>
            <person name="Thomas B.C."/>
            <person name="Singh A."/>
            <person name="Wilkins M.J."/>
            <person name="Karaoz U."/>
            <person name="Brodie E.L."/>
            <person name="Williams K.H."/>
            <person name="Hubbard S.S."/>
            <person name="Banfield J.F."/>
        </authorList>
    </citation>
    <scope>NUCLEOTIDE SEQUENCE [LARGE SCALE GENOMIC DNA]</scope>
</reference>
<protein>
    <recommendedName>
        <fullName evidence="10">Thiamine pyrophosphate-binding protein</fullName>
    </recommendedName>
</protein>
<dbReference type="SUPFAM" id="SSF52467">
    <property type="entry name" value="DHS-like NAD/FAD-binding domain"/>
    <property type="match status" value="1"/>
</dbReference>